<accession>A0ABW8AND6</accession>
<dbReference type="Gene3D" id="3.40.50.1010">
    <property type="entry name" value="5'-nuclease"/>
    <property type="match status" value="1"/>
</dbReference>
<keyword evidence="2" id="KW-0479">Metal-binding</keyword>
<feature type="region of interest" description="Disordered" evidence="5">
    <location>
        <begin position="266"/>
        <end position="286"/>
    </location>
</feature>
<dbReference type="RefSeq" id="WP_398281851.1">
    <property type="nucleotide sequence ID" value="NZ_JBITLV010000004.1"/>
</dbReference>
<evidence type="ECO:0000259" key="6">
    <source>
        <dbReference type="Pfam" id="PF13638"/>
    </source>
</evidence>
<dbReference type="Pfam" id="PF13638">
    <property type="entry name" value="PIN_4"/>
    <property type="match status" value="1"/>
</dbReference>
<gene>
    <name evidence="7" type="ORF">ACIB24_12525</name>
</gene>
<evidence type="ECO:0000256" key="1">
    <source>
        <dbReference type="ARBA" id="ARBA00022722"/>
    </source>
</evidence>
<proteinExistence type="predicted"/>
<evidence type="ECO:0000256" key="4">
    <source>
        <dbReference type="ARBA" id="ARBA00022842"/>
    </source>
</evidence>
<dbReference type="EMBL" id="JBITLV010000004">
    <property type="protein sequence ID" value="MFI7587889.1"/>
    <property type="molecule type" value="Genomic_DNA"/>
</dbReference>
<keyword evidence="8" id="KW-1185">Reference proteome</keyword>
<keyword evidence="4" id="KW-0460">Magnesium</keyword>
<protein>
    <submittedName>
        <fullName evidence="7">PIN domain-containing protein</fullName>
    </submittedName>
</protein>
<dbReference type="Proteomes" id="UP001612915">
    <property type="component" value="Unassembled WGS sequence"/>
</dbReference>
<reference evidence="7 8" key="1">
    <citation type="submission" date="2024-10" db="EMBL/GenBank/DDBJ databases">
        <title>The Natural Products Discovery Center: Release of the First 8490 Sequenced Strains for Exploring Actinobacteria Biosynthetic Diversity.</title>
        <authorList>
            <person name="Kalkreuter E."/>
            <person name="Kautsar S.A."/>
            <person name="Yang D."/>
            <person name="Bader C.D."/>
            <person name="Teijaro C.N."/>
            <person name="Fluegel L."/>
            <person name="Davis C.M."/>
            <person name="Simpson J.R."/>
            <person name="Lauterbach L."/>
            <person name="Steele A.D."/>
            <person name="Gui C."/>
            <person name="Meng S."/>
            <person name="Li G."/>
            <person name="Viehrig K."/>
            <person name="Ye F."/>
            <person name="Su P."/>
            <person name="Kiefer A.F."/>
            <person name="Nichols A."/>
            <person name="Cepeda A.J."/>
            <person name="Yan W."/>
            <person name="Fan B."/>
            <person name="Jiang Y."/>
            <person name="Adhikari A."/>
            <person name="Zheng C.-J."/>
            <person name="Schuster L."/>
            <person name="Cowan T.M."/>
            <person name="Smanski M.J."/>
            <person name="Chevrette M.G."/>
            <person name="De Carvalho L.P.S."/>
            <person name="Shen B."/>
        </authorList>
    </citation>
    <scope>NUCLEOTIDE SEQUENCE [LARGE SCALE GENOMIC DNA]</scope>
    <source>
        <strain evidence="7 8">NPDC049639</strain>
    </source>
</reference>
<dbReference type="InterPro" id="IPR002716">
    <property type="entry name" value="PIN_dom"/>
</dbReference>
<name>A0ABW8AND6_9ACTN</name>
<organism evidence="7 8">
    <name type="scientific">Spongisporangium articulatum</name>
    <dbReference type="NCBI Taxonomy" id="3362603"/>
    <lineage>
        <taxon>Bacteria</taxon>
        <taxon>Bacillati</taxon>
        <taxon>Actinomycetota</taxon>
        <taxon>Actinomycetes</taxon>
        <taxon>Kineosporiales</taxon>
        <taxon>Kineosporiaceae</taxon>
        <taxon>Spongisporangium</taxon>
    </lineage>
</organism>
<evidence type="ECO:0000313" key="8">
    <source>
        <dbReference type="Proteomes" id="UP001612915"/>
    </source>
</evidence>
<evidence type="ECO:0000256" key="3">
    <source>
        <dbReference type="ARBA" id="ARBA00022801"/>
    </source>
</evidence>
<sequence>MISVRPRVEPDEALQAVANAAAKLTTVNGSHIAYLQWALEQVGLLSNCFDSGDVEQLIMTRRYYAIESAAAWSFAQDTPAPQRLMINHEVASQQRILDGLHRDLRVEFGLWSIMSGHLVLPDTSVFVGHRRTWDKIDWRAMVEAREYEPVIIGIPMAVIRELDRRKRSRDQRWRAAYTLSSIERLFGASKVTEHVPDLPGTKDVRVRVFPSPVAGATAEGDPEILAEAVRLQGRSGRNVKLVTFDTNMAFEARQLDLKPVKLGVADRPDDWLGKQPKNEPPLPEGA</sequence>
<evidence type="ECO:0000313" key="7">
    <source>
        <dbReference type="EMBL" id="MFI7587889.1"/>
    </source>
</evidence>
<keyword evidence="1" id="KW-0540">Nuclease</keyword>
<evidence type="ECO:0000256" key="5">
    <source>
        <dbReference type="SAM" id="MobiDB-lite"/>
    </source>
</evidence>
<comment type="caution">
    <text evidence="7">The sequence shown here is derived from an EMBL/GenBank/DDBJ whole genome shotgun (WGS) entry which is preliminary data.</text>
</comment>
<evidence type="ECO:0000256" key="2">
    <source>
        <dbReference type="ARBA" id="ARBA00022723"/>
    </source>
</evidence>
<keyword evidence="3" id="KW-0378">Hydrolase</keyword>
<feature type="domain" description="PIN" evidence="6">
    <location>
        <begin position="121"/>
        <end position="258"/>
    </location>
</feature>